<name>A0AAP0M1C1_9ROSI</name>
<protein>
    <submittedName>
        <fullName evidence="2">Uncharacterized protein</fullName>
    </submittedName>
</protein>
<dbReference type="EMBL" id="JBCGBO010000006">
    <property type="protein sequence ID" value="KAK9192590.1"/>
    <property type="molecule type" value="Genomic_DNA"/>
</dbReference>
<evidence type="ECO:0000313" key="2">
    <source>
        <dbReference type="EMBL" id="KAK9192590.1"/>
    </source>
</evidence>
<sequence>MHRIPLELRSQACLGESSTKMGDLLGSPRVAPHLLSFQPVNPLFAADPFTFACVSGFRSRARGLRAARTRRGAGKGPRRAELCGGRPVNPLFAADPFTFACVSGFRSRARGLRAARTRRGAGKGPRRAELCGGRVGAGEGGTSEPVNPLFAADPFTFACVSGFRSRARGLRAARTRRGAGKGPRRAELCGGRVGAGEGGTS</sequence>
<feature type="compositionally biased region" description="Basic residues" evidence="1">
    <location>
        <begin position="116"/>
        <end position="125"/>
    </location>
</feature>
<keyword evidence="3" id="KW-1185">Reference proteome</keyword>
<comment type="caution">
    <text evidence="2">The sequence shown here is derived from an EMBL/GenBank/DDBJ whole genome shotgun (WGS) entry which is preliminary data.</text>
</comment>
<dbReference type="AlphaFoldDB" id="A0AAP0M1C1"/>
<reference evidence="2 3" key="1">
    <citation type="submission" date="2024-05" db="EMBL/GenBank/DDBJ databases">
        <title>Haplotype-resolved chromosome-level genome assembly of Huyou (Citrus changshanensis).</title>
        <authorList>
            <person name="Miao C."/>
            <person name="Chen W."/>
            <person name="Wu Y."/>
            <person name="Wang L."/>
            <person name="Zhao S."/>
            <person name="Grierson D."/>
            <person name="Xu C."/>
            <person name="Chen K."/>
        </authorList>
    </citation>
    <scope>NUCLEOTIDE SEQUENCE [LARGE SCALE GENOMIC DNA]</scope>
    <source>
        <strain evidence="2">01-14</strain>
        <tissue evidence="2">Leaf</tissue>
    </source>
</reference>
<evidence type="ECO:0000313" key="3">
    <source>
        <dbReference type="Proteomes" id="UP001428341"/>
    </source>
</evidence>
<proteinExistence type="predicted"/>
<feature type="compositionally biased region" description="Gly residues" evidence="1">
    <location>
        <begin position="191"/>
        <end position="201"/>
    </location>
</feature>
<evidence type="ECO:0000256" key="1">
    <source>
        <dbReference type="SAM" id="MobiDB-lite"/>
    </source>
</evidence>
<dbReference type="Proteomes" id="UP001428341">
    <property type="component" value="Unassembled WGS sequence"/>
</dbReference>
<organism evidence="2 3">
    <name type="scientific">Citrus x changshan-huyou</name>
    <dbReference type="NCBI Taxonomy" id="2935761"/>
    <lineage>
        <taxon>Eukaryota</taxon>
        <taxon>Viridiplantae</taxon>
        <taxon>Streptophyta</taxon>
        <taxon>Embryophyta</taxon>
        <taxon>Tracheophyta</taxon>
        <taxon>Spermatophyta</taxon>
        <taxon>Magnoliopsida</taxon>
        <taxon>eudicotyledons</taxon>
        <taxon>Gunneridae</taxon>
        <taxon>Pentapetalae</taxon>
        <taxon>rosids</taxon>
        <taxon>malvids</taxon>
        <taxon>Sapindales</taxon>
        <taxon>Rutaceae</taxon>
        <taxon>Aurantioideae</taxon>
        <taxon>Citrus</taxon>
    </lineage>
</organism>
<feature type="region of interest" description="Disordered" evidence="1">
    <location>
        <begin position="116"/>
        <end position="136"/>
    </location>
</feature>
<feature type="region of interest" description="Disordered" evidence="1">
    <location>
        <begin position="175"/>
        <end position="201"/>
    </location>
</feature>
<accession>A0AAP0M1C1</accession>
<gene>
    <name evidence="2" type="ORF">WN944_003283</name>
</gene>